<protein>
    <submittedName>
        <fullName evidence="2">Uncharacterized protein</fullName>
    </submittedName>
</protein>
<dbReference type="AlphaFoldDB" id="A0A165LSP1"/>
<feature type="compositionally biased region" description="Low complexity" evidence="1">
    <location>
        <begin position="67"/>
        <end position="102"/>
    </location>
</feature>
<evidence type="ECO:0000313" key="3">
    <source>
        <dbReference type="Proteomes" id="UP000076727"/>
    </source>
</evidence>
<name>A0A165LSP1_9APHY</name>
<keyword evidence="3" id="KW-1185">Reference proteome</keyword>
<evidence type="ECO:0000313" key="2">
    <source>
        <dbReference type="EMBL" id="KZT64803.1"/>
    </source>
</evidence>
<feature type="region of interest" description="Disordered" evidence="1">
    <location>
        <begin position="141"/>
        <end position="182"/>
    </location>
</feature>
<evidence type="ECO:0000256" key="1">
    <source>
        <dbReference type="SAM" id="MobiDB-lite"/>
    </source>
</evidence>
<gene>
    <name evidence="2" type="ORF">DAEQUDRAFT_752825</name>
</gene>
<sequence length="293" mass="31652">MTATVASIQPLPSTYNTLEAHQRTRLFPSARKLRNVFGSTPQFAEQDPFPSTGPVSLLPIGYTPSGSRHSTPFSLRSSSPPSRPSTPGSIYSSSSTNSSMASLALTTPRTSFESLAEPKGYSATCGRRSKELPRPLVLRLNAVPMPPNDRRAANASPPPTPSTARSSSAPPATPTTPVPTALSEVRRKRMAKLTRTLGENVPVDLVFPSSPAPIPAPTTAVERALPSLPRPAITSVERARRRRSMSVDMSQAAAAVLATPRNSRIWVTGGSLWTGEWNRKDIREVQQQLRRLR</sequence>
<dbReference type="OrthoDB" id="3215907at2759"/>
<proteinExistence type="predicted"/>
<organism evidence="2 3">
    <name type="scientific">Daedalea quercina L-15889</name>
    <dbReference type="NCBI Taxonomy" id="1314783"/>
    <lineage>
        <taxon>Eukaryota</taxon>
        <taxon>Fungi</taxon>
        <taxon>Dikarya</taxon>
        <taxon>Basidiomycota</taxon>
        <taxon>Agaricomycotina</taxon>
        <taxon>Agaricomycetes</taxon>
        <taxon>Polyporales</taxon>
        <taxon>Fomitopsis</taxon>
    </lineage>
</organism>
<dbReference type="EMBL" id="KV429118">
    <property type="protein sequence ID" value="KZT64803.1"/>
    <property type="molecule type" value="Genomic_DNA"/>
</dbReference>
<reference evidence="2 3" key="1">
    <citation type="journal article" date="2016" name="Mol. Biol. Evol.">
        <title>Comparative Genomics of Early-Diverging Mushroom-Forming Fungi Provides Insights into the Origins of Lignocellulose Decay Capabilities.</title>
        <authorList>
            <person name="Nagy L.G."/>
            <person name="Riley R."/>
            <person name="Tritt A."/>
            <person name="Adam C."/>
            <person name="Daum C."/>
            <person name="Floudas D."/>
            <person name="Sun H."/>
            <person name="Yadav J.S."/>
            <person name="Pangilinan J."/>
            <person name="Larsson K.H."/>
            <person name="Matsuura K."/>
            <person name="Barry K."/>
            <person name="Labutti K."/>
            <person name="Kuo R."/>
            <person name="Ohm R.A."/>
            <person name="Bhattacharya S.S."/>
            <person name="Shirouzu T."/>
            <person name="Yoshinaga Y."/>
            <person name="Martin F.M."/>
            <person name="Grigoriev I.V."/>
            <person name="Hibbett D.S."/>
        </authorList>
    </citation>
    <scope>NUCLEOTIDE SEQUENCE [LARGE SCALE GENOMIC DNA]</scope>
    <source>
        <strain evidence="2 3">L-15889</strain>
    </source>
</reference>
<accession>A0A165LSP1</accession>
<feature type="region of interest" description="Disordered" evidence="1">
    <location>
        <begin position="41"/>
        <end position="103"/>
    </location>
</feature>
<dbReference type="Proteomes" id="UP000076727">
    <property type="component" value="Unassembled WGS sequence"/>
</dbReference>